<organism evidence="2 3">
    <name type="scientific">Candida parapsilosis</name>
    <name type="common">Yeast</name>
    <dbReference type="NCBI Taxonomy" id="5480"/>
    <lineage>
        <taxon>Eukaryota</taxon>
        <taxon>Fungi</taxon>
        <taxon>Dikarya</taxon>
        <taxon>Ascomycota</taxon>
        <taxon>Saccharomycotina</taxon>
        <taxon>Pichiomycetes</taxon>
        <taxon>Debaryomycetaceae</taxon>
        <taxon>Candida/Lodderomyces clade</taxon>
        <taxon>Candida</taxon>
    </lineage>
</organism>
<comment type="similarity">
    <text evidence="1">Belongs to the MDM20/NAA25 family.</text>
</comment>
<protein>
    <submittedName>
        <fullName evidence="2">N-acetyltransferase B complex (NatB) non catalytic subunit family protein</fullName>
    </submittedName>
</protein>
<dbReference type="GO" id="GO:0031416">
    <property type="term" value="C:NatB complex"/>
    <property type="evidence" value="ECO:0007669"/>
    <property type="project" value="TreeGrafter"/>
</dbReference>
<gene>
    <name evidence="2" type="ORF">FOB60_001924</name>
</gene>
<sequence>MFSPSDEKIIEYIDAGQYTIAQSSLLEKIKKHPNKTIYRALLNKILYKTGSKDKAIENNLALLQSVPNEINTVIELNEFFKSVEMPKEADLCFEKPIQKYPILAQELSTIWFENSIPDLNVKQFNKIFSFLNKSKKDRKYTFWYSFSFYLLIKQGEENEEDSKLKLYKQFGKKLIEGLVEKELFVNCQELFVYTRFLLLENDYSTIESVLSDVKFPLDLEMQLLYMEAMGKNENWTQLYNHTSKLLLEDKFDDYDTWQLWIKAGQELGISYHDLQSKLGGSRNELLTKIELDLLYKTEQEQLHHDIETYFAKFKTKMCCFSDLSKYKDYLPTEFYNKVKSSTNAILANPPRDDKDLFTLVNNQKFVPHVKNGMIYQHFRKEESSENRSEFDNDPLSDALLISILEILSENPSPSHVIQSIAIIKQLLIKDKYNYRLKVWLIKLYSQLNTNDTILPIYESLKIKMIQHETLGYYLTNMVPATKSSLDQFIDIFRFYLTAKHEVKHTVLGGFESQIYSKLTSFIQLGQRLQNSVTINTILQRIIQTSLILSDKGYLNYFAHYLKENANSILSSSTWTDNRDFNSEWTGLVVNSKLEDAKSNKLCSIPADDKTTKLKLIIYAIVLDSSEEDSIGLLKQFNKIISTSQPHNISANPFTATLFKMYYNLLKIQTDIKSDECQSLSNFILKNFKIDKLKSQIMPKISSTLSYQLNENLINLVEFIKIVGFISTQSKGKTQQSIKTTKSILQATTNLVSDLKKLEFVQLQYDAIDEQVTSFGLNDELGMGLDETVLANTITEIKESIAASTKSILNNI</sequence>
<dbReference type="PANTHER" id="PTHR22767">
    <property type="entry name" value="N-TERMINAL ACETYLTRANSFERASE-RELATED"/>
    <property type="match status" value="1"/>
</dbReference>
<evidence type="ECO:0000313" key="3">
    <source>
        <dbReference type="Proteomes" id="UP000590412"/>
    </source>
</evidence>
<accession>A0A8X7TBZ8</accession>
<evidence type="ECO:0000256" key="1">
    <source>
        <dbReference type="ARBA" id="ARBA00006298"/>
    </source>
</evidence>
<dbReference type="Pfam" id="PF09797">
    <property type="entry name" value="NatB_MDM20"/>
    <property type="match status" value="1"/>
</dbReference>
<comment type="caution">
    <text evidence="2">The sequence shown here is derived from an EMBL/GenBank/DDBJ whole genome shotgun (WGS) entry which is preliminary data.</text>
</comment>
<dbReference type="Proteomes" id="UP000590412">
    <property type="component" value="Unassembled WGS sequence"/>
</dbReference>
<dbReference type="OrthoDB" id="1874341at2759"/>
<dbReference type="PANTHER" id="PTHR22767:SF3">
    <property type="entry name" value="N-ALPHA-ACETYLTRANSFERASE 25, NATB AUXILIARY SUBUNIT"/>
    <property type="match status" value="1"/>
</dbReference>
<dbReference type="InterPro" id="IPR019183">
    <property type="entry name" value="NAA25_NatB_aux_su"/>
</dbReference>
<proteinExistence type="inferred from homology"/>
<dbReference type="AlphaFoldDB" id="A0A8X7TBZ8"/>
<reference evidence="2" key="1">
    <citation type="submission" date="2020-03" db="EMBL/GenBank/DDBJ databases">
        <title>FDA dAtabase for Regulatory Grade micrObial Sequences (FDA-ARGOS): Supporting development and validation of Infectious Disease Dx tests.</title>
        <authorList>
            <person name="Campos J."/>
            <person name="Goldberg B."/>
            <person name="Tallon L."/>
            <person name="Sadzewicz L."/>
            <person name="Vavikolanu K."/>
            <person name="Mehta A."/>
            <person name="Aluvathingal J."/>
            <person name="Nadendla S."/>
            <person name="Nandy P."/>
            <person name="Geyer C."/>
            <person name="Yan Y."/>
            <person name="Sichtig H."/>
        </authorList>
    </citation>
    <scope>NUCLEOTIDE SEQUENCE [LARGE SCALE GENOMIC DNA]</scope>
    <source>
        <strain evidence="2">FDAARGOS_652</strain>
    </source>
</reference>
<dbReference type="EMBL" id="JABWAB010000003">
    <property type="protein sequence ID" value="KAF6057369.1"/>
    <property type="molecule type" value="Genomic_DNA"/>
</dbReference>
<evidence type="ECO:0000313" key="2">
    <source>
        <dbReference type="EMBL" id="KAF6057369.1"/>
    </source>
</evidence>
<name>A0A8X7TBZ8_CANPA</name>